<feature type="region of interest" description="Disordered" evidence="1">
    <location>
        <begin position="121"/>
        <end position="148"/>
    </location>
</feature>
<dbReference type="PANTHER" id="PTHR33474">
    <property type="entry name" value="TRANSMEMBRANE PROTEIN"/>
    <property type="match status" value="1"/>
</dbReference>
<protein>
    <submittedName>
        <fullName evidence="3">Uncharacterized protein</fullName>
    </submittedName>
</protein>
<gene>
    <name evidence="3" type="ORF">NCGR_LOCUS21767</name>
</gene>
<evidence type="ECO:0000313" key="3">
    <source>
        <dbReference type="EMBL" id="CAD6231923.1"/>
    </source>
</evidence>
<dbReference type="OrthoDB" id="693939at2759"/>
<keyword evidence="2" id="KW-0812">Transmembrane</keyword>
<dbReference type="PROSITE" id="PS51257">
    <property type="entry name" value="PROKAR_LIPOPROTEIN"/>
    <property type="match status" value="1"/>
</dbReference>
<name>A0A811NQI4_9POAL</name>
<keyword evidence="4" id="KW-1185">Reference proteome</keyword>
<evidence type="ECO:0000313" key="4">
    <source>
        <dbReference type="Proteomes" id="UP000604825"/>
    </source>
</evidence>
<dbReference type="AlphaFoldDB" id="A0A811NQI4"/>
<comment type="caution">
    <text evidence="3">The sequence shown here is derived from an EMBL/GenBank/DDBJ whole genome shotgun (WGS) entry which is preliminary data.</text>
</comment>
<keyword evidence="2" id="KW-1133">Transmembrane helix</keyword>
<dbReference type="PANTHER" id="PTHR33474:SF3">
    <property type="entry name" value="OS01G0276900 PROTEIN"/>
    <property type="match status" value="1"/>
</dbReference>
<feature type="transmembrane region" description="Helical" evidence="2">
    <location>
        <begin position="49"/>
        <end position="68"/>
    </location>
</feature>
<evidence type="ECO:0000256" key="1">
    <source>
        <dbReference type="SAM" id="MobiDB-lite"/>
    </source>
</evidence>
<keyword evidence="2" id="KW-0472">Membrane</keyword>
<organism evidence="3 4">
    <name type="scientific">Miscanthus lutarioriparius</name>
    <dbReference type="NCBI Taxonomy" id="422564"/>
    <lineage>
        <taxon>Eukaryota</taxon>
        <taxon>Viridiplantae</taxon>
        <taxon>Streptophyta</taxon>
        <taxon>Embryophyta</taxon>
        <taxon>Tracheophyta</taxon>
        <taxon>Spermatophyta</taxon>
        <taxon>Magnoliopsida</taxon>
        <taxon>Liliopsida</taxon>
        <taxon>Poales</taxon>
        <taxon>Poaceae</taxon>
        <taxon>PACMAD clade</taxon>
        <taxon>Panicoideae</taxon>
        <taxon>Andropogonodae</taxon>
        <taxon>Andropogoneae</taxon>
        <taxon>Saccharinae</taxon>
        <taxon>Miscanthus</taxon>
    </lineage>
</organism>
<proteinExistence type="predicted"/>
<dbReference type="Proteomes" id="UP000604825">
    <property type="component" value="Unassembled WGS sequence"/>
</dbReference>
<feature type="region of interest" description="Disordered" evidence="1">
    <location>
        <begin position="75"/>
        <end position="109"/>
    </location>
</feature>
<sequence>MATTTRKVSVSVSVPAILLVLAVLSCLLLVHGLYGLLELFGLPDLSPEATLLIFALCFLLLLAAAAAGNRRALLPREPPAADTYGGGGGQVLPTTAEEGAAVGGDEPPQLAADKEMMETAAARRAGLLQTQDYPGSGANGRHDPRNPH</sequence>
<evidence type="ECO:0000256" key="2">
    <source>
        <dbReference type="SAM" id="Phobius"/>
    </source>
</evidence>
<dbReference type="EMBL" id="CAJGYO010000005">
    <property type="protein sequence ID" value="CAD6231923.1"/>
    <property type="molecule type" value="Genomic_DNA"/>
</dbReference>
<feature type="transmembrane region" description="Helical" evidence="2">
    <location>
        <begin position="12"/>
        <end position="37"/>
    </location>
</feature>
<reference evidence="3" key="1">
    <citation type="submission" date="2020-10" db="EMBL/GenBank/DDBJ databases">
        <authorList>
            <person name="Han B."/>
            <person name="Lu T."/>
            <person name="Zhao Q."/>
            <person name="Huang X."/>
            <person name="Zhao Y."/>
        </authorList>
    </citation>
    <scope>NUCLEOTIDE SEQUENCE</scope>
</reference>
<accession>A0A811NQI4</accession>